<dbReference type="Proteomes" id="UP000279089">
    <property type="component" value="Unassembled WGS sequence"/>
</dbReference>
<evidence type="ECO:0000256" key="5">
    <source>
        <dbReference type="SAM" id="SignalP"/>
    </source>
</evidence>
<gene>
    <name evidence="6" type="ORF">EG028_17790</name>
</gene>
<feature type="chain" id="PRO_5018324932" evidence="5">
    <location>
        <begin position="20"/>
        <end position="497"/>
    </location>
</feature>
<reference evidence="7" key="1">
    <citation type="submission" date="2018-11" db="EMBL/GenBank/DDBJ databases">
        <title>Chitinophaga lutea sp.nov., isolate from arsenic contaminated soil.</title>
        <authorList>
            <person name="Zong Y."/>
        </authorList>
    </citation>
    <scope>NUCLEOTIDE SEQUENCE [LARGE SCALE GENOMIC DNA]</scope>
    <source>
        <strain evidence="7">YLT18</strain>
    </source>
</reference>
<name>A0A3N4M9H6_9BACT</name>
<keyword evidence="2 4" id="KW-0378">Hydrolase</keyword>
<dbReference type="Pfam" id="PF00295">
    <property type="entry name" value="Glyco_hydro_28"/>
    <property type="match status" value="1"/>
</dbReference>
<dbReference type="InterPro" id="IPR000743">
    <property type="entry name" value="Glyco_hydro_28"/>
</dbReference>
<evidence type="ECO:0000313" key="7">
    <source>
        <dbReference type="Proteomes" id="UP000279089"/>
    </source>
</evidence>
<evidence type="ECO:0000256" key="3">
    <source>
        <dbReference type="ARBA" id="ARBA00023295"/>
    </source>
</evidence>
<evidence type="ECO:0000313" key="6">
    <source>
        <dbReference type="EMBL" id="RPD39975.1"/>
    </source>
</evidence>
<comment type="similarity">
    <text evidence="1 4">Belongs to the glycosyl hydrolase 28 family.</text>
</comment>
<sequence>MMKNIIGAWLCLFTLQAAANDYLVTDFGAKPGAGTMNTAAINKTIQHCHSKGGGRVIIPAGVFNSGTLILKDNVELHLQMGATLLASGAQEDFPVQPQPRYRSQKDPGGWRALIYANEAANIAITGPGTIDGNGARHPGNPKNKLGSDMDGRPRNILLISCRNVRVEQVRMLNSAVWNQHYLDCEDVTVDRINVYNHANRNNDGIDIDGCRRFILSNSVFDTDDDAIVIKSTGAAATEDLVITNCIVSSFCNAIKAGTESTGGFRNIAISNCVIKPSRNAHPPIYGTARGIAGLSLEIVDGGTMEGISISNVTISGTDCPLFVRLGNRARKHTAAAPAPPVGTMKNIVISNVTAYATGNYCSSITAIPGHYVENISLSNIQFFNKGGLQPGGYIKDIRDVKEDEKGYPQPTAWKELPSSGLFIRHAKNVQVNGLMLGSDSSDPRPPVMAEDVAGLQISRVARIPNSGEAFFFIGKDVRHVAVEAPAGWEKEVMKTNE</sequence>
<dbReference type="InterPro" id="IPR011050">
    <property type="entry name" value="Pectin_lyase_fold/virulence"/>
</dbReference>
<evidence type="ECO:0000256" key="4">
    <source>
        <dbReference type="RuleBase" id="RU361169"/>
    </source>
</evidence>
<keyword evidence="3 4" id="KW-0326">Glycosidase</keyword>
<organism evidence="6 7">
    <name type="scientific">Chitinophaga barathri</name>
    <dbReference type="NCBI Taxonomy" id="1647451"/>
    <lineage>
        <taxon>Bacteria</taxon>
        <taxon>Pseudomonadati</taxon>
        <taxon>Bacteroidota</taxon>
        <taxon>Chitinophagia</taxon>
        <taxon>Chitinophagales</taxon>
        <taxon>Chitinophagaceae</taxon>
        <taxon>Chitinophaga</taxon>
    </lineage>
</organism>
<dbReference type="EMBL" id="RMBX01000009">
    <property type="protein sequence ID" value="RPD39975.1"/>
    <property type="molecule type" value="Genomic_DNA"/>
</dbReference>
<keyword evidence="5" id="KW-0732">Signal</keyword>
<feature type="signal peptide" evidence="5">
    <location>
        <begin position="1"/>
        <end position="19"/>
    </location>
</feature>
<dbReference type="GO" id="GO:0004650">
    <property type="term" value="F:polygalacturonase activity"/>
    <property type="evidence" value="ECO:0007669"/>
    <property type="project" value="InterPro"/>
</dbReference>
<dbReference type="OrthoDB" id="9795222at2"/>
<dbReference type="PANTHER" id="PTHR31339">
    <property type="entry name" value="PECTIN LYASE-RELATED"/>
    <property type="match status" value="1"/>
</dbReference>
<dbReference type="InterPro" id="IPR051801">
    <property type="entry name" value="GH28_Enzymes"/>
</dbReference>
<protein>
    <submittedName>
        <fullName evidence="6">Polygalacturonase</fullName>
    </submittedName>
</protein>
<dbReference type="InterPro" id="IPR006626">
    <property type="entry name" value="PbH1"/>
</dbReference>
<accession>A0A3N4M9H6</accession>
<dbReference type="Gene3D" id="2.160.20.10">
    <property type="entry name" value="Single-stranded right-handed beta-helix, Pectin lyase-like"/>
    <property type="match status" value="1"/>
</dbReference>
<keyword evidence="7" id="KW-1185">Reference proteome</keyword>
<dbReference type="AlphaFoldDB" id="A0A3N4M9H6"/>
<comment type="caution">
    <text evidence="6">The sequence shown here is derived from an EMBL/GenBank/DDBJ whole genome shotgun (WGS) entry which is preliminary data.</text>
</comment>
<dbReference type="SUPFAM" id="SSF51126">
    <property type="entry name" value="Pectin lyase-like"/>
    <property type="match status" value="1"/>
</dbReference>
<dbReference type="GO" id="GO:0005975">
    <property type="term" value="P:carbohydrate metabolic process"/>
    <property type="evidence" value="ECO:0007669"/>
    <property type="project" value="InterPro"/>
</dbReference>
<dbReference type="RefSeq" id="WP_120517911.1">
    <property type="nucleotide sequence ID" value="NZ_QXZY01000010.1"/>
</dbReference>
<proteinExistence type="inferred from homology"/>
<dbReference type="PANTHER" id="PTHR31339:SF9">
    <property type="entry name" value="PLASMIN AND FIBRONECTIN-BINDING PROTEIN A"/>
    <property type="match status" value="1"/>
</dbReference>
<evidence type="ECO:0000256" key="1">
    <source>
        <dbReference type="ARBA" id="ARBA00008834"/>
    </source>
</evidence>
<evidence type="ECO:0000256" key="2">
    <source>
        <dbReference type="ARBA" id="ARBA00022801"/>
    </source>
</evidence>
<dbReference type="SMART" id="SM00710">
    <property type="entry name" value="PbH1"/>
    <property type="match status" value="6"/>
</dbReference>
<dbReference type="InterPro" id="IPR012334">
    <property type="entry name" value="Pectin_lyas_fold"/>
</dbReference>